<evidence type="ECO:0000313" key="4">
    <source>
        <dbReference type="Proteomes" id="UP000798951"/>
    </source>
</evidence>
<dbReference type="Pfam" id="PF14361">
    <property type="entry name" value="RsbRD_N"/>
    <property type="match status" value="1"/>
</dbReference>
<keyword evidence="4" id="KW-1185">Reference proteome</keyword>
<dbReference type="PANTHER" id="PTHR33744">
    <property type="entry name" value="CARBOHYDRATE DIACID REGULATOR"/>
    <property type="match status" value="1"/>
</dbReference>
<proteinExistence type="predicted"/>
<comment type="caution">
    <text evidence="3">The sequence shown here is derived from an EMBL/GenBank/DDBJ whole genome shotgun (WGS) entry which is preliminary data.</text>
</comment>
<evidence type="ECO:0000259" key="1">
    <source>
        <dbReference type="Pfam" id="PF13556"/>
    </source>
</evidence>
<name>A0ABQ6YNI0_9NOCA</name>
<dbReference type="PANTHER" id="PTHR33744:SF1">
    <property type="entry name" value="DNA-BINDING TRANSCRIPTIONAL ACTIVATOR ADER"/>
    <property type="match status" value="1"/>
</dbReference>
<dbReference type="Gene3D" id="1.10.10.2840">
    <property type="entry name" value="PucR C-terminal helix-turn-helix domain"/>
    <property type="match status" value="1"/>
</dbReference>
<gene>
    <name evidence="3" type="ORF">FNL39_103265</name>
</gene>
<accession>A0ABQ6YNI0</accession>
<feature type="domain" description="PucR C-terminal helix-turn-helix" evidence="1">
    <location>
        <begin position="317"/>
        <end position="374"/>
    </location>
</feature>
<dbReference type="Proteomes" id="UP000798951">
    <property type="component" value="Unassembled WGS sequence"/>
</dbReference>
<dbReference type="RefSeq" id="WP_084458223.1">
    <property type="nucleotide sequence ID" value="NZ_VMSD01000003.1"/>
</dbReference>
<feature type="domain" description="RsbT co-antagonist protein RsbRD N-terminal" evidence="2">
    <location>
        <begin position="9"/>
        <end position="137"/>
    </location>
</feature>
<dbReference type="InterPro" id="IPR025751">
    <property type="entry name" value="RsbRD_N_dom"/>
</dbReference>
<dbReference type="EMBL" id="VMSD01000003">
    <property type="protein sequence ID" value="KAF0847367.1"/>
    <property type="molecule type" value="Genomic_DNA"/>
</dbReference>
<evidence type="ECO:0000313" key="3">
    <source>
        <dbReference type="EMBL" id="KAF0847367.1"/>
    </source>
</evidence>
<evidence type="ECO:0000259" key="2">
    <source>
        <dbReference type="Pfam" id="PF14361"/>
    </source>
</evidence>
<organism evidence="3 4">
    <name type="scientific">Nocardia caishijiensis</name>
    <dbReference type="NCBI Taxonomy" id="184756"/>
    <lineage>
        <taxon>Bacteria</taxon>
        <taxon>Bacillati</taxon>
        <taxon>Actinomycetota</taxon>
        <taxon>Actinomycetes</taxon>
        <taxon>Mycobacteriales</taxon>
        <taxon>Nocardiaceae</taxon>
        <taxon>Nocardia</taxon>
    </lineage>
</organism>
<dbReference type="InterPro" id="IPR051448">
    <property type="entry name" value="CdaR-like_regulators"/>
</dbReference>
<protein>
    <submittedName>
        <fullName evidence="3">PucR-like helix-turn-helix protein</fullName>
    </submittedName>
</protein>
<sequence length="426" mass="45780">MTIPLDRGLTSTLVTHFVNNVATCRTLPGDAISGEVTSVTRMCLEICAGLLDGRDEEAKLHRLAVAASGWAREGVPIDTILHALHEGFRIGFDAACAGMSLPDEFRRLIAISDVLCTTVTRAYIREHREIAGEHHTAVHTLTSALLAGQPTITMARECGISVAESYVVLALSIAEHPDEHDTRLNSSVVARRKLRRVQAALAHRCGEQALSLLSVDGGTLLIPADLLADDQLDGLVEALSRAARVDVTAALVSAPAAEIPDAAQRAHELLDMVERLDCEPGLYRFGDLALEYQLTRPGPGRARLGELLAPLDKHPELYETLRVHIANNMNRQRTARLLHIHTNTVDYRLRRVAQLTGLDPAQASGLWQLRSAMIARSFHTGPKATAEPVQATGFGAPVGLGTSGARRARVDAEVCPVPGLGGARSA</sequence>
<dbReference type="InterPro" id="IPR025736">
    <property type="entry name" value="PucR_C-HTH_dom"/>
</dbReference>
<reference evidence="3 4" key="1">
    <citation type="submission" date="2019-07" db="EMBL/GenBank/DDBJ databases">
        <title>Genomic Encyclopedia of Type Strains, Phase IV (KMG-IV): sequencing the most valuable type-strain genomes for metagenomic binning, comparative biology and taxonomic classification.</title>
        <authorList>
            <person name="Goeker M."/>
        </authorList>
    </citation>
    <scope>NUCLEOTIDE SEQUENCE [LARGE SCALE GENOMIC DNA]</scope>
    <source>
        <strain evidence="3 4">DSM 44831</strain>
    </source>
</reference>
<dbReference type="Pfam" id="PF13556">
    <property type="entry name" value="HTH_30"/>
    <property type="match status" value="1"/>
</dbReference>
<dbReference type="InterPro" id="IPR042070">
    <property type="entry name" value="PucR_C-HTH_sf"/>
</dbReference>